<sequence length="377" mass="39577">MAPKFIFFLLFTFIIKSFAQVGIGTTTPAAALDINSNDDGLLIPRIALTSTNSATPLTLPSTSELIFNTATAGTSPNNVTPGYYYWDGAGWIRLANGTINGWSLTGNSGTNPSTNYIGTSDANDLVFRTNNTERMRINNAVGSTTGTVGDISIGNTTSGTIKSNRELVLRQDGDTFGSSVLRLRNRNAENGAIFENLNPTPAGTNLVDFIFRTGTTATPITSNIRFETRAVSRKVTGNTTEWQFGQPDNLNGGPTLVIGANGTSGTGSNSAFLIGNVGIGNPNPQARLHNSGTTALTTATSGTSNTILLLDGGTFATPAASVANGMVYIIRNTSTTSNTTVNSIINYNSSVAANFILTPTIGSIMIVSNGTNWYRIN</sequence>
<dbReference type="STRING" id="416016.SAMN05443547_0205"/>
<dbReference type="OrthoDB" id="1430919at2"/>
<proteinExistence type="predicted"/>
<reference evidence="2" key="1">
    <citation type="submission" date="2016-12" db="EMBL/GenBank/DDBJ databases">
        <authorList>
            <person name="Varghese N."/>
            <person name="Submissions S."/>
        </authorList>
    </citation>
    <scope>NUCLEOTIDE SEQUENCE [LARGE SCALE GENOMIC DNA]</scope>
    <source>
        <strain evidence="2">DSM 18830</strain>
    </source>
</reference>
<evidence type="ECO:0000313" key="1">
    <source>
        <dbReference type="EMBL" id="SHO71889.1"/>
    </source>
</evidence>
<accession>A0A1M7ZSM0</accession>
<keyword evidence="2" id="KW-1185">Reference proteome</keyword>
<dbReference type="EMBL" id="FRYK01000001">
    <property type="protein sequence ID" value="SHO71889.1"/>
    <property type="molecule type" value="Genomic_DNA"/>
</dbReference>
<dbReference type="Proteomes" id="UP000184611">
    <property type="component" value="Unassembled WGS sequence"/>
</dbReference>
<name>A0A1M7ZSM0_9FLAO</name>
<dbReference type="RefSeq" id="WP_073580572.1">
    <property type="nucleotide sequence ID" value="NZ_CBCSEA010000003.1"/>
</dbReference>
<organism evidence="1 2">
    <name type="scientific">Flavobacterium cucumis</name>
    <dbReference type="NCBI Taxonomy" id="416016"/>
    <lineage>
        <taxon>Bacteria</taxon>
        <taxon>Pseudomonadati</taxon>
        <taxon>Bacteroidota</taxon>
        <taxon>Flavobacteriia</taxon>
        <taxon>Flavobacteriales</taxon>
        <taxon>Flavobacteriaceae</taxon>
        <taxon>Flavobacterium</taxon>
    </lineage>
</organism>
<evidence type="ECO:0000313" key="2">
    <source>
        <dbReference type="Proteomes" id="UP000184611"/>
    </source>
</evidence>
<gene>
    <name evidence="1" type="ORF">SAMN05443547_0205</name>
</gene>
<dbReference type="AlphaFoldDB" id="A0A1M7ZSM0"/>
<protein>
    <submittedName>
        <fullName evidence="1">Uncharacterized protein</fullName>
    </submittedName>
</protein>